<dbReference type="Proteomes" id="UP000031829">
    <property type="component" value="Chromosome"/>
</dbReference>
<dbReference type="AlphaFoldDB" id="A0A0B6AWP3"/>
<dbReference type="HOGENOM" id="CLU_3180232_0_0_9"/>
<proteinExistence type="predicted"/>
<name>A0A0B6AWP3_PRIM2</name>
<reference evidence="1 2" key="1">
    <citation type="journal article" date="2015" name="Genome Announc.">
        <title>Complete genome sequences for 35 biothreat assay-relevant bacillus species.</title>
        <authorList>
            <person name="Johnson S.L."/>
            <person name="Daligault H.E."/>
            <person name="Davenport K.W."/>
            <person name="Jaissle J."/>
            <person name="Frey K.G."/>
            <person name="Ladner J.T."/>
            <person name="Broomall S.M."/>
            <person name="Bishop-Lilly K.A."/>
            <person name="Bruce D.C."/>
            <person name="Gibbons H.S."/>
            <person name="Coyne S.R."/>
            <person name="Lo C.C."/>
            <person name="Meincke L."/>
            <person name="Munk A.C."/>
            <person name="Koroleva G.I."/>
            <person name="Rosenzweig C.N."/>
            <person name="Palacios G.F."/>
            <person name="Redden C.L."/>
            <person name="Minogue T.D."/>
            <person name="Chain P.S."/>
        </authorList>
    </citation>
    <scope>NUCLEOTIDE SEQUENCE [LARGE SCALE GENOMIC DNA]</scope>
    <source>
        <strain evidence="2">ATCC 14581 / DSM 32 / JCM 2506 / NBRC 15308 / NCIMB 9376 / NCTC 10342 / NRRL B-14308 / VKM B-512</strain>
    </source>
</reference>
<accession>A0A0B6AWP3</accession>
<evidence type="ECO:0000313" key="2">
    <source>
        <dbReference type="Proteomes" id="UP000031829"/>
    </source>
</evidence>
<evidence type="ECO:0000313" key="1">
    <source>
        <dbReference type="EMBL" id="AJI25113.1"/>
    </source>
</evidence>
<dbReference type="EMBL" id="CP009920">
    <property type="protein sequence ID" value="AJI25113.1"/>
    <property type="molecule type" value="Genomic_DNA"/>
</dbReference>
<protein>
    <submittedName>
        <fullName evidence="1">Uncharacterized protein</fullName>
    </submittedName>
</protein>
<organism evidence="1 2">
    <name type="scientific">Priestia megaterium (strain ATCC 14581 / DSM 32 / CCUG 1817 / JCM 2506 / NBRC 15308 / NCIMB 9376 / NCTC 10342 / NRRL B-14308 / VKM B-512 / Ford 19)</name>
    <name type="common">Bacillus megaterium</name>
    <dbReference type="NCBI Taxonomy" id="1348623"/>
    <lineage>
        <taxon>Bacteria</taxon>
        <taxon>Bacillati</taxon>
        <taxon>Bacillota</taxon>
        <taxon>Bacilli</taxon>
        <taxon>Bacillales</taxon>
        <taxon>Bacillaceae</taxon>
        <taxon>Priestia</taxon>
    </lineage>
</organism>
<sequence>MPIKSNALSLYGACLKNAVFLVYDKHFQKFYGIIRSNLTKSTYLKV</sequence>
<dbReference type="KEGG" id="bmeg:BG04_5179"/>
<gene>
    <name evidence="1" type="ORF">BG04_5179</name>
</gene>